<reference evidence="1" key="1">
    <citation type="journal article" date="2023" name="Mol. Phylogenet. Evol.">
        <title>Genome-scale phylogeny and comparative genomics of the fungal order Sordariales.</title>
        <authorList>
            <person name="Hensen N."/>
            <person name="Bonometti L."/>
            <person name="Westerberg I."/>
            <person name="Brannstrom I.O."/>
            <person name="Guillou S."/>
            <person name="Cros-Aarteil S."/>
            <person name="Calhoun S."/>
            <person name="Haridas S."/>
            <person name="Kuo A."/>
            <person name="Mondo S."/>
            <person name="Pangilinan J."/>
            <person name="Riley R."/>
            <person name="LaButti K."/>
            <person name="Andreopoulos B."/>
            <person name="Lipzen A."/>
            <person name="Chen C."/>
            <person name="Yan M."/>
            <person name="Daum C."/>
            <person name="Ng V."/>
            <person name="Clum A."/>
            <person name="Steindorff A."/>
            <person name="Ohm R.A."/>
            <person name="Martin F."/>
            <person name="Silar P."/>
            <person name="Natvig D.O."/>
            <person name="Lalanne C."/>
            <person name="Gautier V."/>
            <person name="Ament-Velasquez S.L."/>
            <person name="Kruys A."/>
            <person name="Hutchinson M.I."/>
            <person name="Powell A.J."/>
            <person name="Barry K."/>
            <person name="Miller A.N."/>
            <person name="Grigoriev I.V."/>
            <person name="Debuchy R."/>
            <person name="Gladieux P."/>
            <person name="Hiltunen Thoren M."/>
            <person name="Johannesson H."/>
        </authorList>
    </citation>
    <scope>NUCLEOTIDE SEQUENCE</scope>
    <source>
        <strain evidence="1">CBS 508.74</strain>
    </source>
</reference>
<keyword evidence="2" id="KW-1185">Reference proteome</keyword>
<dbReference type="RefSeq" id="XP_064673568.1">
    <property type="nucleotide sequence ID" value="XM_064814212.1"/>
</dbReference>
<reference evidence="1" key="2">
    <citation type="submission" date="2023-05" db="EMBL/GenBank/DDBJ databases">
        <authorList>
            <consortium name="Lawrence Berkeley National Laboratory"/>
            <person name="Steindorff A."/>
            <person name="Hensen N."/>
            <person name="Bonometti L."/>
            <person name="Westerberg I."/>
            <person name="Brannstrom I.O."/>
            <person name="Guillou S."/>
            <person name="Cros-Aarteil S."/>
            <person name="Calhoun S."/>
            <person name="Haridas S."/>
            <person name="Kuo A."/>
            <person name="Mondo S."/>
            <person name="Pangilinan J."/>
            <person name="Riley R."/>
            <person name="Labutti K."/>
            <person name="Andreopoulos B."/>
            <person name="Lipzen A."/>
            <person name="Chen C."/>
            <person name="Yanf M."/>
            <person name="Daum C."/>
            <person name="Ng V."/>
            <person name="Clum A."/>
            <person name="Ohm R."/>
            <person name="Martin F."/>
            <person name="Silar P."/>
            <person name="Natvig D."/>
            <person name="Lalanne C."/>
            <person name="Gautier V."/>
            <person name="Ament-Velasquez S.L."/>
            <person name="Kruys A."/>
            <person name="Hutchinson M.I."/>
            <person name="Powell A.J."/>
            <person name="Barry K."/>
            <person name="Miller A.N."/>
            <person name="Grigoriev I.V."/>
            <person name="Debuchy R."/>
            <person name="Gladieux P."/>
            <person name="Thoren M.H."/>
            <person name="Johannesson H."/>
        </authorList>
    </citation>
    <scope>NUCLEOTIDE SEQUENCE</scope>
    <source>
        <strain evidence="1">CBS 508.74</strain>
    </source>
</reference>
<dbReference type="GeneID" id="89938337"/>
<sequence>MLKLYTYTTVLVDLRFKIYWDSGRFGHEFPPVAFAAEVVTESIELFLQSLDMSCLDRIRATTRYTMYSFAEPINYEVERSFVWKGLAGGSKLSIRGLSQVEFENQLALMKKRRWQDSIRVEMAVEIKAGTELRNRACAEVTHQLDTKSWESE</sequence>
<dbReference type="AlphaFoldDB" id="A0AAN6TK68"/>
<gene>
    <name evidence="1" type="ORF">N656DRAFT_774181</name>
</gene>
<organism evidence="1 2">
    <name type="scientific">Canariomyces notabilis</name>
    <dbReference type="NCBI Taxonomy" id="2074819"/>
    <lineage>
        <taxon>Eukaryota</taxon>
        <taxon>Fungi</taxon>
        <taxon>Dikarya</taxon>
        <taxon>Ascomycota</taxon>
        <taxon>Pezizomycotina</taxon>
        <taxon>Sordariomycetes</taxon>
        <taxon>Sordariomycetidae</taxon>
        <taxon>Sordariales</taxon>
        <taxon>Chaetomiaceae</taxon>
        <taxon>Canariomyces</taxon>
    </lineage>
</organism>
<comment type="caution">
    <text evidence="1">The sequence shown here is derived from an EMBL/GenBank/DDBJ whole genome shotgun (WGS) entry which is preliminary data.</text>
</comment>
<protein>
    <submittedName>
        <fullName evidence="1">Uncharacterized protein</fullName>
    </submittedName>
</protein>
<dbReference type="EMBL" id="MU853333">
    <property type="protein sequence ID" value="KAK4115998.1"/>
    <property type="molecule type" value="Genomic_DNA"/>
</dbReference>
<dbReference type="Proteomes" id="UP001302812">
    <property type="component" value="Unassembled WGS sequence"/>
</dbReference>
<name>A0AAN6TK68_9PEZI</name>
<evidence type="ECO:0000313" key="2">
    <source>
        <dbReference type="Proteomes" id="UP001302812"/>
    </source>
</evidence>
<proteinExistence type="predicted"/>
<accession>A0AAN6TK68</accession>
<evidence type="ECO:0000313" key="1">
    <source>
        <dbReference type="EMBL" id="KAK4115998.1"/>
    </source>
</evidence>